<dbReference type="Pfam" id="PF11926">
    <property type="entry name" value="DUF3444"/>
    <property type="match status" value="1"/>
</dbReference>
<feature type="domain" description="DUF3444" evidence="2">
    <location>
        <begin position="190"/>
        <end position="398"/>
    </location>
</feature>
<feature type="region of interest" description="Disordered" evidence="1">
    <location>
        <begin position="111"/>
        <end position="188"/>
    </location>
</feature>
<keyword evidence="4" id="KW-1185">Reference proteome</keyword>
<name>A0AA39W3C9_ACESA</name>
<dbReference type="PANTHER" id="PTHR45089:SF42">
    <property type="entry name" value="J DOMAIN-CONTAINING PROTEIN"/>
    <property type="match status" value="1"/>
</dbReference>
<reference evidence="3" key="2">
    <citation type="submission" date="2023-06" db="EMBL/GenBank/DDBJ databases">
        <authorList>
            <person name="Swenson N.G."/>
            <person name="Wegrzyn J.L."/>
            <person name="Mcevoy S.L."/>
        </authorList>
    </citation>
    <scope>NUCLEOTIDE SEQUENCE</scope>
    <source>
        <strain evidence="3">NS2018</strain>
        <tissue evidence="3">Leaf</tissue>
    </source>
</reference>
<reference evidence="3" key="1">
    <citation type="journal article" date="2022" name="Plant J.">
        <title>Strategies of tolerance reflected in two North American maple genomes.</title>
        <authorList>
            <person name="McEvoy S.L."/>
            <person name="Sezen U.U."/>
            <person name="Trouern-Trend A."/>
            <person name="McMahon S.M."/>
            <person name="Schaberg P.G."/>
            <person name="Yang J."/>
            <person name="Wegrzyn J.L."/>
            <person name="Swenson N.G."/>
        </authorList>
    </citation>
    <scope>NUCLEOTIDE SEQUENCE</scope>
    <source>
        <strain evidence="3">NS2018</strain>
    </source>
</reference>
<protein>
    <recommendedName>
        <fullName evidence="2">DUF3444 domain-containing protein</fullName>
    </recommendedName>
</protein>
<sequence length="420" mass="47200">MGKIGLLVNYDGHWDGAQFMGSSPFGVCVSTEVKHDQLLEKIYRRVGVSRDRFEFKLSTMVNTKMGKKILPILCDGDVEFVLVNTECTPEVFVEAVERPVAALETMHLHQTPRKAIPMHPTSFSKDAEDKAGGGNGKEGVGKPSECGTSRNADKRRKRKSKGESSESYETGNGSELSNASEEEVQEVDPELLKYPEPEFSDFDKDRAESYFAVNQVWAIYDTCDAMPRCYARIKKVFSPGFKLQITWLKPVPRDKSEKDWCGVDLPVACGKFMNGISQETEDLLMFSHQISSMKGAGRSSYLIYPKRGETWALFKDWDIKWSSDPGKHRPPYEYEFVEVLTDFNENVGIVVAYLGKVKGFVGVFQRIAKNGVLSFNIAPGELYRFSHLIPSFRMTGKERDGVPEGSFELDPASLTANDWI</sequence>
<dbReference type="Proteomes" id="UP001168877">
    <property type="component" value="Unassembled WGS sequence"/>
</dbReference>
<feature type="compositionally biased region" description="Polar residues" evidence="1">
    <location>
        <begin position="170"/>
        <end position="179"/>
    </location>
</feature>
<evidence type="ECO:0000313" key="3">
    <source>
        <dbReference type="EMBL" id="KAK0602337.1"/>
    </source>
</evidence>
<comment type="caution">
    <text evidence="3">The sequence shown here is derived from an EMBL/GenBank/DDBJ whole genome shotgun (WGS) entry which is preliminary data.</text>
</comment>
<dbReference type="EMBL" id="JAUESC010000003">
    <property type="protein sequence ID" value="KAK0602337.1"/>
    <property type="molecule type" value="Genomic_DNA"/>
</dbReference>
<evidence type="ECO:0000256" key="1">
    <source>
        <dbReference type="SAM" id="MobiDB-lite"/>
    </source>
</evidence>
<dbReference type="PANTHER" id="PTHR45089">
    <property type="entry name" value="DNAJ HEAT SHOCK AMINO-TERMINAL DOMAIN PROTEIN-RELATED"/>
    <property type="match status" value="1"/>
</dbReference>
<proteinExistence type="predicted"/>
<evidence type="ECO:0000313" key="4">
    <source>
        <dbReference type="Proteomes" id="UP001168877"/>
    </source>
</evidence>
<accession>A0AA39W3C9</accession>
<gene>
    <name evidence="3" type="ORF">LWI29_032450</name>
</gene>
<evidence type="ECO:0000259" key="2">
    <source>
        <dbReference type="Pfam" id="PF11926"/>
    </source>
</evidence>
<dbReference type="AlphaFoldDB" id="A0AA39W3C9"/>
<organism evidence="3 4">
    <name type="scientific">Acer saccharum</name>
    <name type="common">Sugar maple</name>
    <dbReference type="NCBI Taxonomy" id="4024"/>
    <lineage>
        <taxon>Eukaryota</taxon>
        <taxon>Viridiplantae</taxon>
        <taxon>Streptophyta</taxon>
        <taxon>Embryophyta</taxon>
        <taxon>Tracheophyta</taxon>
        <taxon>Spermatophyta</taxon>
        <taxon>Magnoliopsida</taxon>
        <taxon>eudicotyledons</taxon>
        <taxon>Gunneridae</taxon>
        <taxon>Pentapetalae</taxon>
        <taxon>rosids</taxon>
        <taxon>malvids</taxon>
        <taxon>Sapindales</taxon>
        <taxon>Sapindaceae</taxon>
        <taxon>Hippocastanoideae</taxon>
        <taxon>Acereae</taxon>
        <taxon>Acer</taxon>
    </lineage>
</organism>
<dbReference type="InterPro" id="IPR024593">
    <property type="entry name" value="DUF3444"/>
</dbReference>